<evidence type="ECO:0000256" key="2">
    <source>
        <dbReference type="ARBA" id="ARBA00022741"/>
    </source>
</evidence>
<accession>A0A4R3MVM9</accession>
<evidence type="ECO:0000256" key="1">
    <source>
        <dbReference type="ARBA" id="ARBA00022636"/>
    </source>
</evidence>
<dbReference type="GO" id="GO:0035438">
    <property type="term" value="F:cyclic-di-GMP binding"/>
    <property type="evidence" value="ECO:0007669"/>
    <property type="project" value="InterPro"/>
</dbReference>
<evidence type="ECO:0000256" key="4">
    <source>
        <dbReference type="SAM" id="MobiDB-lite"/>
    </source>
</evidence>
<name>A0A4R3MVM9_9GAMM</name>
<gene>
    <name evidence="7" type="ORF">EDC35_10536</name>
</gene>
<feature type="region of interest" description="Disordered" evidence="4">
    <location>
        <begin position="1"/>
        <end position="20"/>
    </location>
</feature>
<keyword evidence="3" id="KW-0975">Bacterial flagellum</keyword>
<dbReference type="Gene3D" id="2.40.10.220">
    <property type="entry name" value="predicted glycosyltransferase like domains"/>
    <property type="match status" value="1"/>
</dbReference>
<feature type="domain" description="PilZ" evidence="5">
    <location>
        <begin position="125"/>
        <end position="236"/>
    </location>
</feature>
<dbReference type="Proteomes" id="UP000295717">
    <property type="component" value="Unassembled WGS sequence"/>
</dbReference>
<evidence type="ECO:0000259" key="6">
    <source>
        <dbReference type="Pfam" id="PF07317"/>
    </source>
</evidence>
<sequence>MNQTRADHADRPDDEESVTTPKRIAAILDEIKRQLVLISVRLETSEGPPYQTVLVRLDHEQAMLYLDELSPIDASSSIQPGHSFSILSCLQGGAVRFSVTVESIVAEKKGLLYACRYPTEIGRLQRREVFRVRLPLYDRRPVKLRHSQTKTEIGAELIDLSVKGFCLELNAADIARYPIGTRFEYRNIILPDVQSPLSGEATLVNLRPRPSLKSDLVAAGFAIFNLDPQTERALMRAALYYQREARKIEG</sequence>
<keyword evidence="1" id="KW-0973">c-di-GMP</keyword>
<keyword evidence="7" id="KW-0969">Cilium</keyword>
<comment type="caution">
    <text evidence="7">The sequence shown here is derived from an EMBL/GenBank/DDBJ whole genome shotgun (WGS) entry which is preliminary data.</text>
</comment>
<evidence type="ECO:0000313" key="8">
    <source>
        <dbReference type="Proteomes" id="UP000295717"/>
    </source>
</evidence>
<reference evidence="7 8" key="1">
    <citation type="submission" date="2019-03" db="EMBL/GenBank/DDBJ databases">
        <title>Genomic Encyclopedia of Type Strains, Phase IV (KMG-IV): sequencing the most valuable type-strain genomes for metagenomic binning, comparative biology and taxonomic classification.</title>
        <authorList>
            <person name="Goeker M."/>
        </authorList>
    </citation>
    <scope>NUCLEOTIDE SEQUENCE [LARGE SCALE GENOMIC DNA]</scope>
    <source>
        <strain evidence="7 8">DSM 13587</strain>
    </source>
</reference>
<dbReference type="EMBL" id="SMAO01000005">
    <property type="protein sequence ID" value="TCT20598.1"/>
    <property type="molecule type" value="Genomic_DNA"/>
</dbReference>
<dbReference type="InterPro" id="IPR009875">
    <property type="entry name" value="PilZ_domain"/>
</dbReference>
<keyword evidence="7" id="KW-0966">Cell projection</keyword>
<dbReference type="RefSeq" id="WP_165903408.1">
    <property type="nucleotide sequence ID" value="NZ_SMAO01000005.1"/>
</dbReference>
<evidence type="ECO:0000256" key="3">
    <source>
        <dbReference type="ARBA" id="ARBA00023143"/>
    </source>
</evidence>
<feature type="compositionally biased region" description="Basic and acidic residues" evidence="4">
    <location>
        <begin position="1"/>
        <end position="11"/>
    </location>
</feature>
<keyword evidence="7" id="KW-0282">Flagellum</keyword>
<dbReference type="InterPro" id="IPR009926">
    <property type="entry name" value="T3SS_YcgR_PilZN"/>
</dbReference>
<keyword evidence="2" id="KW-0547">Nucleotide-binding</keyword>
<keyword evidence="8" id="KW-1185">Reference proteome</keyword>
<dbReference type="AlphaFoldDB" id="A0A4R3MVM9"/>
<dbReference type="Pfam" id="PF07317">
    <property type="entry name" value="PilZN"/>
    <property type="match status" value="1"/>
</dbReference>
<organism evidence="7 8">
    <name type="scientific">Thiobaca trueperi</name>
    <dbReference type="NCBI Taxonomy" id="127458"/>
    <lineage>
        <taxon>Bacteria</taxon>
        <taxon>Pseudomonadati</taxon>
        <taxon>Pseudomonadota</taxon>
        <taxon>Gammaproteobacteria</taxon>
        <taxon>Chromatiales</taxon>
        <taxon>Chromatiaceae</taxon>
        <taxon>Thiobaca</taxon>
    </lineage>
</organism>
<dbReference type="Pfam" id="PF07238">
    <property type="entry name" value="PilZ"/>
    <property type="match status" value="1"/>
</dbReference>
<feature type="domain" description="Type III secretion system flagellar brake protein YcgR PilZN" evidence="6">
    <location>
        <begin position="18"/>
        <end position="121"/>
    </location>
</feature>
<proteinExistence type="predicted"/>
<dbReference type="Gene3D" id="2.30.110.10">
    <property type="entry name" value="Electron Transport, Fmn-binding Protein, Chain A"/>
    <property type="match status" value="1"/>
</dbReference>
<evidence type="ECO:0000313" key="7">
    <source>
        <dbReference type="EMBL" id="TCT20598.1"/>
    </source>
</evidence>
<dbReference type="InterPro" id="IPR012349">
    <property type="entry name" value="Split_barrel_FMN-bd"/>
</dbReference>
<evidence type="ECO:0000259" key="5">
    <source>
        <dbReference type="Pfam" id="PF07238"/>
    </source>
</evidence>
<protein>
    <submittedName>
        <fullName evidence="7">C-di-GMP-binding flagellar brake protein YcgR</fullName>
    </submittedName>
</protein>